<evidence type="ECO:0000313" key="2">
    <source>
        <dbReference type="Proteomes" id="UP000003240"/>
    </source>
</evidence>
<dbReference type="AlphaFoldDB" id="F7NN15"/>
<accession>F7NN15</accession>
<evidence type="ECO:0000313" key="1">
    <source>
        <dbReference type="EMBL" id="EGO62593.1"/>
    </source>
</evidence>
<dbReference type="STRING" id="1009370.ALO_17491"/>
<name>F7NN15_9FIRM</name>
<dbReference type="RefSeq" id="WP_004098217.1">
    <property type="nucleotide sequence ID" value="NZ_AFGF01000197.1"/>
</dbReference>
<dbReference type="EMBL" id="AFGF01000197">
    <property type="protein sequence ID" value="EGO62593.1"/>
    <property type="molecule type" value="Genomic_DNA"/>
</dbReference>
<reference evidence="1 2" key="1">
    <citation type="journal article" date="2011" name="EMBO J.">
        <title>Structural diversity of bacterial flagellar motors.</title>
        <authorList>
            <person name="Chen S."/>
            <person name="Beeby M."/>
            <person name="Murphy G.E."/>
            <person name="Leadbetter J.R."/>
            <person name="Hendrixson D.R."/>
            <person name="Briegel A."/>
            <person name="Li Z."/>
            <person name="Shi J."/>
            <person name="Tocheva E.I."/>
            <person name="Muller A."/>
            <person name="Dobro M.J."/>
            <person name="Jensen G.J."/>
        </authorList>
    </citation>
    <scope>NUCLEOTIDE SEQUENCE [LARGE SCALE GENOMIC DNA]</scope>
    <source>
        <strain evidence="1 2">DSM 6540</strain>
    </source>
</reference>
<proteinExistence type="predicted"/>
<organism evidence="1 2">
    <name type="scientific">Acetonema longum DSM 6540</name>
    <dbReference type="NCBI Taxonomy" id="1009370"/>
    <lineage>
        <taxon>Bacteria</taxon>
        <taxon>Bacillati</taxon>
        <taxon>Bacillota</taxon>
        <taxon>Negativicutes</taxon>
        <taxon>Acetonemataceae</taxon>
        <taxon>Acetonema</taxon>
    </lineage>
</organism>
<dbReference type="OrthoDB" id="188583at2"/>
<sequence length="81" mass="9099">MKRKRAIDRVRPAELYPFLAEHAGVRGIEIAAIYQMEDADCVFVEIEGAGCRWKGKANAEIRLSSNGKPDSLLEYIITSMK</sequence>
<protein>
    <submittedName>
        <fullName evidence="1">Uncharacterized protein</fullName>
    </submittedName>
</protein>
<comment type="caution">
    <text evidence="1">The sequence shown here is derived from an EMBL/GenBank/DDBJ whole genome shotgun (WGS) entry which is preliminary data.</text>
</comment>
<keyword evidence="2" id="KW-1185">Reference proteome</keyword>
<gene>
    <name evidence="1" type="ORF">ALO_17491</name>
</gene>
<dbReference type="Proteomes" id="UP000003240">
    <property type="component" value="Unassembled WGS sequence"/>
</dbReference>